<dbReference type="NCBIfam" id="TIGR01297">
    <property type="entry name" value="CDF"/>
    <property type="match status" value="1"/>
</dbReference>
<keyword evidence="6 7" id="KW-0472">Membrane</keyword>
<dbReference type="InterPro" id="IPR027470">
    <property type="entry name" value="Cation_efflux_CTD"/>
</dbReference>
<gene>
    <name evidence="10" type="ORF">H9X81_01285</name>
</gene>
<dbReference type="InterPro" id="IPR027469">
    <property type="entry name" value="Cation_efflux_TMD_sf"/>
</dbReference>
<dbReference type="InterPro" id="IPR050291">
    <property type="entry name" value="CDF_Transporter"/>
</dbReference>
<dbReference type="PANTHER" id="PTHR43840">
    <property type="entry name" value="MITOCHONDRIAL METAL TRANSPORTER 1-RELATED"/>
    <property type="match status" value="1"/>
</dbReference>
<evidence type="ECO:0000313" key="11">
    <source>
        <dbReference type="Proteomes" id="UP000724149"/>
    </source>
</evidence>
<dbReference type="EMBL" id="JACSNR010000001">
    <property type="protein sequence ID" value="MBM6922328.1"/>
    <property type="molecule type" value="Genomic_DNA"/>
</dbReference>
<comment type="similarity">
    <text evidence="2">Belongs to the cation diffusion facilitator (CDF) transporter (TC 2.A.4) family.</text>
</comment>
<dbReference type="Proteomes" id="UP000724149">
    <property type="component" value="Unassembled WGS sequence"/>
</dbReference>
<evidence type="ECO:0000256" key="7">
    <source>
        <dbReference type="SAM" id="Phobius"/>
    </source>
</evidence>
<dbReference type="SUPFAM" id="SSF160240">
    <property type="entry name" value="Cation efflux protein cytoplasmic domain-like"/>
    <property type="match status" value="1"/>
</dbReference>
<dbReference type="Pfam" id="PF01545">
    <property type="entry name" value="Cation_efflux"/>
    <property type="match status" value="1"/>
</dbReference>
<feature type="domain" description="Cation efflux protein cytoplasmic" evidence="9">
    <location>
        <begin position="214"/>
        <end position="290"/>
    </location>
</feature>
<evidence type="ECO:0000256" key="2">
    <source>
        <dbReference type="ARBA" id="ARBA00008114"/>
    </source>
</evidence>
<keyword evidence="11" id="KW-1185">Reference proteome</keyword>
<feature type="domain" description="Cation efflux protein transmembrane" evidence="8">
    <location>
        <begin position="15"/>
        <end position="207"/>
    </location>
</feature>
<dbReference type="InterPro" id="IPR036837">
    <property type="entry name" value="Cation_efflux_CTD_sf"/>
</dbReference>
<evidence type="ECO:0000256" key="6">
    <source>
        <dbReference type="ARBA" id="ARBA00023136"/>
    </source>
</evidence>
<sequence length="301" mass="32206">MDRNQKEALAMRVSVVTILGNLALTIFKLAAGVLAHSGAMISDAIHSGSDVMSTFVVIAGVKLSGQESDQEHPFGHERFECVAAILLSVMLAATGAGIGWAGIQKIFGDAGELVVPGQLALIAAVVSIVSKEGMYWYTRAAAKKIESSALMADAWHHRSDALSSIGSFAGVLGARLGMPVLDPVASVVICLFILKAAWDIFQDAISKMIDRACPAEVEARMRTAALEQEGVLGIDRLQTRLFGDRIYVEIDIAADADSTLAEAHTVADRVHDCIEEEFPKVKHCMVHVNPFTPQPVPEPCM</sequence>
<dbReference type="Gene3D" id="1.20.1510.10">
    <property type="entry name" value="Cation efflux protein transmembrane domain"/>
    <property type="match status" value="1"/>
</dbReference>
<dbReference type="PANTHER" id="PTHR43840:SF15">
    <property type="entry name" value="MITOCHONDRIAL METAL TRANSPORTER 1-RELATED"/>
    <property type="match status" value="1"/>
</dbReference>
<dbReference type="RefSeq" id="WP_204719298.1">
    <property type="nucleotide sequence ID" value="NZ_JACSNR010000001.1"/>
</dbReference>
<name>A0ABS2GJM3_9FIRM</name>
<feature type="transmembrane region" description="Helical" evidence="7">
    <location>
        <begin position="12"/>
        <end position="34"/>
    </location>
</feature>
<proteinExistence type="inferred from homology"/>
<keyword evidence="4 7" id="KW-0812">Transmembrane</keyword>
<dbReference type="InterPro" id="IPR002524">
    <property type="entry name" value="Cation_efflux"/>
</dbReference>
<protein>
    <submittedName>
        <fullName evidence="10">Cation transporter</fullName>
    </submittedName>
</protein>
<evidence type="ECO:0000313" key="10">
    <source>
        <dbReference type="EMBL" id="MBM6922328.1"/>
    </source>
</evidence>
<comment type="subcellular location">
    <subcellularLocation>
        <location evidence="1">Membrane</location>
        <topology evidence="1">Multi-pass membrane protein</topology>
    </subcellularLocation>
</comment>
<evidence type="ECO:0000256" key="1">
    <source>
        <dbReference type="ARBA" id="ARBA00004141"/>
    </source>
</evidence>
<keyword evidence="3" id="KW-0813">Transport</keyword>
<feature type="transmembrane region" description="Helical" evidence="7">
    <location>
        <begin position="184"/>
        <end position="201"/>
    </location>
</feature>
<evidence type="ECO:0000256" key="4">
    <source>
        <dbReference type="ARBA" id="ARBA00022692"/>
    </source>
</evidence>
<feature type="transmembrane region" description="Helical" evidence="7">
    <location>
        <begin position="115"/>
        <end position="138"/>
    </location>
</feature>
<accession>A0ABS2GJM3</accession>
<dbReference type="SUPFAM" id="SSF161111">
    <property type="entry name" value="Cation efflux protein transmembrane domain-like"/>
    <property type="match status" value="1"/>
</dbReference>
<dbReference type="InterPro" id="IPR058533">
    <property type="entry name" value="Cation_efflux_TM"/>
</dbReference>
<reference evidence="10 11" key="1">
    <citation type="journal article" date="2021" name="Sci. Rep.">
        <title>The distribution of antibiotic resistance genes in chicken gut microbiota commensals.</title>
        <authorList>
            <person name="Juricova H."/>
            <person name="Matiasovicova J."/>
            <person name="Kubasova T."/>
            <person name="Cejkova D."/>
            <person name="Rychlik I."/>
        </authorList>
    </citation>
    <scope>NUCLEOTIDE SEQUENCE [LARGE SCALE GENOMIC DNA]</scope>
    <source>
        <strain evidence="10 11">An564</strain>
    </source>
</reference>
<comment type="caution">
    <text evidence="10">The sequence shown here is derived from an EMBL/GenBank/DDBJ whole genome shotgun (WGS) entry which is preliminary data.</text>
</comment>
<evidence type="ECO:0000259" key="9">
    <source>
        <dbReference type="Pfam" id="PF16916"/>
    </source>
</evidence>
<organism evidence="10 11">
    <name type="scientific">Hydrogenoanaerobacterium saccharovorans</name>
    <dbReference type="NCBI Taxonomy" id="474960"/>
    <lineage>
        <taxon>Bacteria</taxon>
        <taxon>Bacillati</taxon>
        <taxon>Bacillota</taxon>
        <taxon>Clostridia</taxon>
        <taxon>Eubacteriales</taxon>
        <taxon>Oscillospiraceae</taxon>
        <taxon>Hydrogenoanaerobacterium</taxon>
    </lineage>
</organism>
<evidence type="ECO:0000256" key="5">
    <source>
        <dbReference type="ARBA" id="ARBA00022989"/>
    </source>
</evidence>
<dbReference type="Pfam" id="PF16916">
    <property type="entry name" value="ZT_dimer"/>
    <property type="match status" value="1"/>
</dbReference>
<dbReference type="Gene3D" id="3.30.70.1350">
    <property type="entry name" value="Cation efflux protein, cytoplasmic domain"/>
    <property type="match status" value="1"/>
</dbReference>
<feature type="transmembrane region" description="Helical" evidence="7">
    <location>
        <begin position="82"/>
        <end position="103"/>
    </location>
</feature>
<evidence type="ECO:0000256" key="3">
    <source>
        <dbReference type="ARBA" id="ARBA00022448"/>
    </source>
</evidence>
<evidence type="ECO:0000259" key="8">
    <source>
        <dbReference type="Pfam" id="PF01545"/>
    </source>
</evidence>
<keyword evidence="5 7" id="KW-1133">Transmembrane helix</keyword>